<reference evidence="1" key="1">
    <citation type="submission" date="2021-03" db="EMBL/GenBank/DDBJ databases">
        <authorList>
            <person name="Bekaert M."/>
        </authorList>
    </citation>
    <scope>NUCLEOTIDE SEQUENCE</scope>
</reference>
<proteinExistence type="predicted"/>
<evidence type="ECO:0000313" key="1">
    <source>
        <dbReference type="EMBL" id="CAG2222863.1"/>
    </source>
</evidence>
<accession>A0A8S3T1V2</accession>
<gene>
    <name evidence="1" type="ORF">MEDL_36190</name>
</gene>
<dbReference type="PANTHER" id="PTHR47510:SF3">
    <property type="entry name" value="ENDO_EXONUCLEASE_PHOSPHATASE DOMAIN-CONTAINING PROTEIN"/>
    <property type="match status" value="1"/>
</dbReference>
<organism evidence="1 2">
    <name type="scientific">Mytilus edulis</name>
    <name type="common">Blue mussel</name>
    <dbReference type="NCBI Taxonomy" id="6550"/>
    <lineage>
        <taxon>Eukaryota</taxon>
        <taxon>Metazoa</taxon>
        <taxon>Spiralia</taxon>
        <taxon>Lophotrochozoa</taxon>
        <taxon>Mollusca</taxon>
        <taxon>Bivalvia</taxon>
        <taxon>Autobranchia</taxon>
        <taxon>Pteriomorphia</taxon>
        <taxon>Mytilida</taxon>
        <taxon>Mytiloidea</taxon>
        <taxon>Mytilidae</taxon>
        <taxon>Mytilinae</taxon>
        <taxon>Mytilus</taxon>
    </lineage>
</organism>
<dbReference type="PANTHER" id="PTHR47510">
    <property type="entry name" value="REVERSE TRANSCRIPTASE DOMAIN-CONTAINING PROTEIN"/>
    <property type="match status" value="1"/>
</dbReference>
<dbReference type="AlphaFoldDB" id="A0A8S3T1V2"/>
<dbReference type="OrthoDB" id="6155261at2759"/>
<dbReference type="EMBL" id="CAJPWZ010001767">
    <property type="protein sequence ID" value="CAG2222863.1"/>
    <property type="molecule type" value="Genomic_DNA"/>
</dbReference>
<comment type="caution">
    <text evidence="1">The sequence shown here is derived from an EMBL/GenBank/DDBJ whole genome shotgun (WGS) entry which is preliminary data.</text>
</comment>
<evidence type="ECO:0000313" key="2">
    <source>
        <dbReference type="Proteomes" id="UP000683360"/>
    </source>
</evidence>
<sequence length="292" mass="33652">MWAEYRFWRNRTKHIIDTSKQKYYNDMIKDSKDSKTLWKCLHSLNPSNPSKPYELITSGNHKTTDHKEIANTFNNYFTSCVEKLRHSRAPSNSNFNTLTNYVQMKFLKKRHNKFIIPPVKVSELFAEITKLDVKTSSGSDNIGPKILKLSAPFIASSLTYIFNRMIDTGIYPSVLKKLSAPFIASSLTYIFNRMIDTGIYPSVLKNAKVAPIFKSGEKNVASNYRPISVLPTLSKLIERHVSNHLYKYLTKYWYKGYQHSLVYPPPIYNATAVGLIQYELRMLSQLGAQLKT</sequence>
<keyword evidence="2" id="KW-1185">Reference proteome</keyword>
<name>A0A8S3T1V2_MYTED</name>
<protein>
    <submittedName>
        <fullName evidence="1">Uncharacterized protein</fullName>
    </submittedName>
</protein>
<dbReference type="Proteomes" id="UP000683360">
    <property type="component" value="Unassembled WGS sequence"/>
</dbReference>